<dbReference type="Pfam" id="PF19846">
    <property type="entry name" value="DUF6321"/>
    <property type="match status" value="1"/>
</dbReference>
<evidence type="ECO:0000259" key="4">
    <source>
        <dbReference type="Pfam" id="PF06414"/>
    </source>
</evidence>
<dbReference type="EMBL" id="LR797157">
    <property type="protein sequence ID" value="CAB4190782.1"/>
    <property type="molecule type" value="Genomic_DNA"/>
</dbReference>
<evidence type="ECO:0000256" key="2">
    <source>
        <dbReference type="ARBA" id="ARBA00022840"/>
    </source>
</evidence>
<dbReference type="GO" id="GO:0005524">
    <property type="term" value="F:ATP binding"/>
    <property type="evidence" value="ECO:0007669"/>
    <property type="project" value="UniProtKB-KW"/>
</dbReference>
<evidence type="ECO:0000313" key="10">
    <source>
        <dbReference type="EMBL" id="CAB4211131.1"/>
    </source>
</evidence>
<evidence type="ECO:0000313" key="9">
    <source>
        <dbReference type="EMBL" id="CAB4190782.1"/>
    </source>
</evidence>
<feature type="domain" description="Zeta toxin" evidence="4">
    <location>
        <begin position="435"/>
        <end position="601"/>
    </location>
</feature>
<dbReference type="InterPro" id="IPR027417">
    <property type="entry name" value="P-loop_NTPase"/>
</dbReference>
<dbReference type="Gene3D" id="1.10.10.2910">
    <property type="match status" value="1"/>
</dbReference>
<reference evidence="9" key="1">
    <citation type="submission" date="2020-05" db="EMBL/GenBank/DDBJ databases">
        <authorList>
            <person name="Chiriac C."/>
            <person name="Salcher M."/>
            <person name="Ghai R."/>
            <person name="Kavagutti S V."/>
        </authorList>
    </citation>
    <scope>NUCLEOTIDE SEQUENCE</scope>
</reference>
<dbReference type="Pfam" id="PF06414">
    <property type="entry name" value="Zeta_toxin"/>
    <property type="match status" value="1"/>
</dbReference>
<accession>A0A6J5R4H4</accession>
<evidence type="ECO:0000259" key="5">
    <source>
        <dbReference type="Pfam" id="PF19846"/>
    </source>
</evidence>
<gene>
    <name evidence="8" type="ORF">UFOVP1065_153</name>
    <name evidence="9" type="ORF">UFOVP1198_122</name>
    <name evidence="10" type="ORF">UFOVP1418_114</name>
    <name evidence="12" type="ORF">UFOVP1524_36</name>
    <name evidence="11" type="ORF">UFOVP1651_36</name>
    <name evidence="6" type="ORF">UFOVP908_14</name>
    <name evidence="7" type="ORF">UFOVP990_122</name>
</gene>
<organism evidence="9">
    <name type="scientific">uncultured Caudovirales phage</name>
    <dbReference type="NCBI Taxonomy" id="2100421"/>
    <lineage>
        <taxon>Viruses</taxon>
        <taxon>Duplodnaviria</taxon>
        <taxon>Heunggongvirae</taxon>
        <taxon>Uroviricota</taxon>
        <taxon>Caudoviricetes</taxon>
        <taxon>Peduoviridae</taxon>
        <taxon>Maltschvirus</taxon>
        <taxon>Maltschvirus maltsch</taxon>
    </lineage>
</organism>
<evidence type="ECO:0000256" key="3">
    <source>
        <dbReference type="SAM" id="MobiDB-lite"/>
    </source>
</evidence>
<evidence type="ECO:0000313" key="11">
    <source>
        <dbReference type="EMBL" id="CAB4222468.1"/>
    </source>
</evidence>
<keyword evidence="1" id="KW-0547">Nucleotide-binding</keyword>
<name>A0A6J5R4H4_9CAUD</name>
<evidence type="ECO:0000313" key="7">
    <source>
        <dbReference type="EMBL" id="CAB4176986.1"/>
    </source>
</evidence>
<dbReference type="EMBL" id="LR797021">
    <property type="protein sequence ID" value="CAB4182147.1"/>
    <property type="molecule type" value="Genomic_DNA"/>
</dbReference>
<evidence type="ECO:0000313" key="8">
    <source>
        <dbReference type="EMBL" id="CAB4182147.1"/>
    </source>
</evidence>
<dbReference type="EMBL" id="LR798378">
    <property type="protein sequence ID" value="CAB5227657.1"/>
    <property type="molecule type" value="Genomic_DNA"/>
</dbReference>
<evidence type="ECO:0000313" key="12">
    <source>
        <dbReference type="EMBL" id="CAB5227657.1"/>
    </source>
</evidence>
<dbReference type="Gene3D" id="3.40.50.300">
    <property type="entry name" value="P-loop containing nucleotide triphosphate hydrolases"/>
    <property type="match status" value="1"/>
</dbReference>
<feature type="region of interest" description="Disordered" evidence="3">
    <location>
        <begin position="134"/>
        <end position="157"/>
    </location>
</feature>
<dbReference type="InterPro" id="IPR046284">
    <property type="entry name" value="DUF6321"/>
</dbReference>
<dbReference type="GO" id="GO:0016301">
    <property type="term" value="F:kinase activity"/>
    <property type="evidence" value="ECO:0007669"/>
    <property type="project" value="InterPro"/>
</dbReference>
<sequence length="1143" mass="125990">MTNSQKPPGVAFYGKVRIPTIGHAKAIDTAKGIAKKTGGQLRIGLSGTSQPLTLDTKKAHAEMIFGHPVETGTPETSNLFSYLSHLGQHHDEIHLVAGSDRATEYRKTLQQWNGKSDKKGNVAFNFKKWKVHEVEGKREESSKPPTQMSRPELERSVSATKLEGLARGGDYEGFKAYHPGLPEKHVKKVYNQIRMSSTEAPKPVSIKKIRAKLKEEEESPGEYYRKNPPPDSPITRAMSNLPVISQAKTAVGVVDKIKSGDYKGAALDVAGEIPKVGMAVGAARALGAIKEDHVEDIGDLNHEKFGPMLDTFTQFASKKLGIKSLPKMRLEKEPMTNSFGGYNPGENSIIVISKNRHPMDVFRTVAHELVHHKQNEDGRLGKDISKEGSTGSDIENEANSEAGKIMRWFAKSNPQMFKSGYVTEETIAEGINDPGTFKAVFLAGGPGSGKDYVMKQTLAGMGLQEINSDIAFEFLMRKAGLNFKMPESERVERDLVRGRGKNITKEQQRLALAGRRGVIINGTADDPEKMASIKKELEDLGYSTMMVFVNTSDKVSKERNIGRGDAGGRAVPEDIRKDKWEACQAAMPVLAKLFGKDNFVAVDNSNDLRTAPPEVKKKVEGEFQSIFKMTKKFVAQQPNDNPAAAAWNQSEMQRRNMQSFVPPSTTAFGTGSVQRGAVQASDAIPADQNNVQQVSQAPTPDEQSQAQRLGLTYYGFGRYGATIKGKHTVTYITQNGKLVPKPQQVAEEKKMKGPDPCWKGYQMVGKKKKNGRTVPNCVPKEEMYNEDNGLKDFNKPFKSNGLWVSDKNGKDALEVTRHGKLSKDVAAALNKEETSNADWIKDSAAVKASKDPKFVSKMIDKWGQRGDAWLNHPALSSKKKSVVDEAFEDMVDENTPSDREWGKPSLTKIYKEGTPGQTFPSNPLFEKMKEKMKKKKKLAQEDNAPALGYEFGRDGIGPTFGTIRSPSGFGGYSLPMSESVEAWASKDETIERFITKYGEQAEQRLYEACERLSEIKSTPNVAKGFNGLREAWEAIGGRDMGTVPKQGKEEVDEASAAWQRKEGKNPTGGLNKKGIASYRRENPGSKLSLAVTTKPSKLKPGSKAANRRKSFCARMGGMPGPMKDEKGRPTRKALSLRKWNCEE</sequence>
<evidence type="ECO:0000313" key="6">
    <source>
        <dbReference type="EMBL" id="CAB4170282.1"/>
    </source>
</evidence>
<dbReference type="EMBL" id="LR797518">
    <property type="protein sequence ID" value="CAB4222468.1"/>
    <property type="molecule type" value="Genomic_DNA"/>
</dbReference>
<proteinExistence type="predicted"/>
<dbReference type="SUPFAM" id="SSF52540">
    <property type="entry name" value="P-loop containing nucleoside triphosphate hydrolases"/>
    <property type="match status" value="1"/>
</dbReference>
<protein>
    <submittedName>
        <fullName evidence="9">AAA domain containing protein</fullName>
    </submittedName>
</protein>
<feature type="region of interest" description="Disordered" evidence="3">
    <location>
        <begin position="1058"/>
        <end position="1143"/>
    </location>
</feature>
<dbReference type="EMBL" id="LR796860">
    <property type="protein sequence ID" value="CAB4170282.1"/>
    <property type="molecule type" value="Genomic_DNA"/>
</dbReference>
<dbReference type="EMBL" id="LR796945">
    <property type="protein sequence ID" value="CAB4176986.1"/>
    <property type="molecule type" value="Genomic_DNA"/>
</dbReference>
<dbReference type="EMBL" id="LR797369">
    <property type="protein sequence ID" value="CAB4211131.1"/>
    <property type="molecule type" value="Genomic_DNA"/>
</dbReference>
<dbReference type="InterPro" id="IPR010488">
    <property type="entry name" value="Zeta_toxin_domain"/>
</dbReference>
<keyword evidence="2" id="KW-0067">ATP-binding</keyword>
<evidence type="ECO:0000256" key="1">
    <source>
        <dbReference type="ARBA" id="ARBA00022741"/>
    </source>
</evidence>
<feature type="domain" description="DUF6321" evidence="5">
    <location>
        <begin position="1063"/>
        <end position="1139"/>
    </location>
</feature>